<evidence type="ECO:0000313" key="2">
    <source>
        <dbReference type="Proteomes" id="UP001150581"/>
    </source>
</evidence>
<gene>
    <name evidence="1" type="ORF">LPJ66_002746</name>
</gene>
<name>A0ACC1IPN5_9FUNG</name>
<protein>
    <submittedName>
        <fullName evidence="1">Uncharacterized protein</fullName>
    </submittedName>
</protein>
<dbReference type="EMBL" id="JANBPG010000238">
    <property type="protein sequence ID" value="KAJ1898443.1"/>
    <property type="molecule type" value="Genomic_DNA"/>
</dbReference>
<accession>A0ACC1IPN5</accession>
<sequence>MTEDDTLQPPAATPDTGVEAQPTTADDLHSAFGTTGGFNLGSSSLLSAFARTEYDSAAVKKTPAPYDPVVQLLGLDSDSDSDNEADKSQKTTTRPSVASLFIDKPVAAIKLTANCKDGEEEKEPKTRVKKKRKPLNASRFALEKGVKKDSVVGRLSLSRRPKKIDDSDSDNGSDQREDSPELTNQRHTLINLRIDSDSDADSDLDRKPVIRKTAAPEEKLQPQKGQRKERAASKAALANMHRETERLIRETAVRIDPLDFTRRLTMEDFFIRFDIHTKPPSLSPSPPPRTPSPPPRVSPPLATRQPMRFCYDSDSGEYDVEIIDERPREPAMVMPMPPPPPQSPPPQVTPTVVDVDDLDAILSYASQPMHSSRSSYTPRIKRTDGPLALRDLNSALLSAVYKKDLEAKIANEKKVRKSEIREESVKLVEESEEEESEVQAKSEPRDEAGEDMEVDEDYNAGSASDIGEDTDPELDLDEGSAEEDSEDEASEGATQSRRTPRTAVISDDEDDAPLPPAPAATKTKFINMFKMPQKPLSKPPRSPTPEPQLSERDVSASQDLPYMLSQIEGVVNTQDSLLLTPDAALKYDRSYSLTYGGQQYMEQTQPTQSLVEQTQSTQPTQPLTLPTQELMGQTQATQPMEFSQVAADSDTDRSPSVDMKGESQPTELARHRPGRLVRRSELASKQQQPERIKKPKRRHQRSEFIEAEAEEGESSGSDAEHKTPAGKFNWGDDQVAESLDESSDDLDSGEETAALLADPMINNDVEQDSEDEQAVRDLHRKQDFDQDEKDIQDLVKDITTGNLKNRISGNRTGFALADAEDYNDRQTRAERMEERLRMRRKLQAREIHDTNLAEIAKDPETAAFARAALMRLPENNSGYVSGSDADEPSLLLPMGIMDDDDDEFALEEIVDERDVDMIIQRQMARGHRGDESDDSESEDWVHGFSSIPKMLHSSGLPASAPVIAAIAVSASASASAPDSASAVARAEENDDGELFNSVSIESLIVRRKTLLKRPGTSLLSSSSIKKQFSMDASKK</sequence>
<keyword evidence="2" id="KW-1185">Reference proteome</keyword>
<proteinExistence type="predicted"/>
<organism evidence="1 2">
    <name type="scientific">Kickxella alabastrina</name>
    <dbReference type="NCBI Taxonomy" id="61397"/>
    <lineage>
        <taxon>Eukaryota</taxon>
        <taxon>Fungi</taxon>
        <taxon>Fungi incertae sedis</taxon>
        <taxon>Zoopagomycota</taxon>
        <taxon>Kickxellomycotina</taxon>
        <taxon>Kickxellomycetes</taxon>
        <taxon>Kickxellales</taxon>
        <taxon>Kickxellaceae</taxon>
        <taxon>Kickxella</taxon>
    </lineage>
</organism>
<comment type="caution">
    <text evidence="1">The sequence shown here is derived from an EMBL/GenBank/DDBJ whole genome shotgun (WGS) entry which is preliminary data.</text>
</comment>
<dbReference type="Proteomes" id="UP001150581">
    <property type="component" value="Unassembled WGS sequence"/>
</dbReference>
<evidence type="ECO:0000313" key="1">
    <source>
        <dbReference type="EMBL" id="KAJ1898443.1"/>
    </source>
</evidence>
<reference evidence="1" key="1">
    <citation type="submission" date="2022-07" db="EMBL/GenBank/DDBJ databases">
        <title>Phylogenomic reconstructions and comparative analyses of Kickxellomycotina fungi.</title>
        <authorList>
            <person name="Reynolds N.K."/>
            <person name="Stajich J.E."/>
            <person name="Barry K."/>
            <person name="Grigoriev I.V."/>
            <person name="Crous P."/>
            <person name="Smith M.E."/>
        </authorList>
    </citation>
    <scope>NUCLEOTIDE SEQUENCE</scope>
    <source>
        <strain evidence="1">Benny 63K</strain>
    </source>
</reference>